<reference evidence="1" key="1">
    <citation type="journal article" date="2024" name="J. Gen. Virol.">
        <title>Novel phages of Pseudomonas syringae unveil numerous potential auxiliary metabolic genes.</title>
        <authorList>
            <person name="Feltin C."/>
            <person name="Garneau J.R."/>
            <person name="Morris C.E."/>
            <person name="Berard A."/>
            <person name="Torres-Barcelo C."/>
        </authorList>
    </citation>
    <scope>NUCLEOTIDE SEQUENCE</scope>
</reference>
<gene>
    <name evidence="1" type="ORF">Draal03_00049</name>
</gene>
<evidence type="ECO:0000313" key="1">
    <source>
        <dbReference type="EMBL" id="XAI70222.1"/>
    </source>
</evidence>
<name>A0AAU6W113_9VIRU</name>
<protein>
    <submittedName>
        <fullName evidence="1">Uncharacterized protein</fullName>
    </submittedName>
</protein>
<organism evidence="1">
    <name type="scientific">Pseudomonas phage Draal03</name>
    <dbReference type="NCBI Taxonomy" id="3138530"/>
    <lineage>
        <taxon>Viruses</taxon>
    </lineage>
</organism>
<proteinExistence type="predicted"/>
<sequence>MKRTYRVITSTNPTGSVHTCEDVQIKPDGVKLLNGKGAQATIVAYYANKVVESIVEVTT</sequence>
<accession>A0AAU6W113</accession>
<dbReference type="EMBL" id="PP179319">
    <property type="protein sequence ID" value="XAI70222.1"/>
    <property type="molecule type" value="Genomic_DNA"/>
</dbReference>